<protein>
    <recommendedName>
        <fullName evidence="3">RNase H type-1 domain-containing protein</fullName>
    </recommendedName>
</protein>
<name>A0ABR2MI58_9ASPA</name>
<comment type="caution">
    <text evidence="1">The sequence shown here is derived from an EMBL/GenBank/DDBJ whole genome shotgun (WGS) entry which is preliminary data.</text>
</comment>
<accession>A0ABR2MI58</accession>
<organism evidence="1 2">
    <name type="scientific">Platanthera guangdongensis</name>
    <dbReference type="NCBI Taxonomy" id="2320717"/>
    <lineage>
        <taxon>Eukaryota</taxon>
        <taxon>Viridiplantae</taxon>
        <taxon>Streptophyta</taxon>
        <taxon>Embryophyta</taxon>
        <taxon>Tracheophyta</taxon>
        <taxon>Spermatophyta</taxon>
        <taxon>Magnoliopsida</taxon>
        <taxon>Liliopsida</taxon>
        <taxon>Asparagales</taxon>
        <taxon>Orchidaceae</taxon>
        <taxon>Orchidoideae</taxon>
        <taxon>Orchideae</taxon>
        <taxon>Orchidinae</taxon>
        <taxon>Platanthera</taxon>
    </lineage>
</organism>
<evidence type="ECO:0000313" key="1">
    <source>
        <dbReference type="EMBL" id="KAK8963751.1"/>
    </source>
</evidence>
<evidence type="ECO:0008006" key="3">
    <source>
        <dbReference type="Google" id="ProtNLM"/>
    </source>
</evidence>
<evidence type="ECO:0000313" key="2">
    <source>
        <dbReference type="Proteomes" id="UP001412067"/>
    </source>
</evidence>
<proteinExistence type="predicted"/>
<keyword evidence="2" id="KW-1185">Reference proteome</keyword>
<reference evidence="1 2" key="1">
    <citation type="journal article" date="2022" name="Nat. Plants">
        <title>Genomes of leafy and leafless Platanthera orchids illuminate the evolution of mycoheterotrophy.</title>
        <authorList>
            <person name="Li M.H."/>
            <person name="Liu K.W."/>
            <person name="Li Z."/>
            <person name="Lu H.C."/>
            <person name="Ye Q.L."/>
            <person name="Zhang D."/>
            <person name="Wang J.Y."/>
            <person name="Li Y.F."/>
            <person name="Zhong Z.M."/>
            <person name="Liu X."/>
            <person name="Yu X."/>
            <person name="Liu D.K."/>
            <person name="Tu X.D."/>
            <person name="Liu B."/>
            <person name="Hao Y."/>
            <person name="Liao X.Y."/>
            <person name="Jiang Y.T."/>
            <person name="Sun W.H."/>
            <person name="Chen J."/>
            <person name="Chen Y.Q."/>
            <person name="Ai Y."/>
            <person name="Zhai J.W."/>
            <person name="Wu S.S."/>
            <person name="Zhou Z."/>
            <person name="Hsiao Y.Y."/>
            <person name="Wu W.L."/>
            <person name="Chen Y.Y."/>
            <person name="Lin Y.F."/>
            <person name="Hsu J.L."/>
            <person name="Li C.Y."/>
            <person name="Wang Z.W."/>
            <person name="Zhao X."/>
            <person name="Zhong W.Y."/>
            <person name="Ma X.K."/>
            <person name="Ma L."/>
            <person name="Huang J."/>
            <person name="Chen G.Z."/>
            <person name="Huang M.Z."/>
            <person name="Huang L."/>
            <person name="Peng D.H."/>
            <person name="Luo Y.B."/>
            <person name="Zou S.Q."/>
            <person name="Chen S.P."/>
            <person name="Lan S."/>
            <person name="Tsai W.C."/>
            <person name="Van de Peer Y."/>
            <person name="Liu Z.J."/>
        </authorList>
    </citation>
    <scope>NUCLEOTIDE SEQUENCE [LARGE SCALE GENOMIC DNA]</scope>
    <source>
        <strain evidence="1">Lor288</strain>
    </source>
</reference>
<dbReference type="Proteomes" id="UP001412067">
    <property type="component" value="Unassembled WGS sequence"/>
</dbReference>
<dbReference type="EMBL" id="JBBWWR010000007">
    <property type="protein sequence ID" value="KAK8963751.1"/>
    <property type="molecule type" value="Genomic_DNA"/>
</dbReference>
<gene>
    <name evidence="1" type="ORF">KSP40_PGU000430</name>
</gene>
<sequence>MSINQPVQPKAQVNMRQQNVLLTNNTSRWSPPDGSLQPSRCAGLGIVVCSEAGTMLVAAGFACLHWDPGLVELEAVLAIRRVVLPTLFEARGIIIEGDAANVLEFCSSVARGSARPSSFLPEATRGGRWEDGNWSMSMGGERLEHGKWRWEEGNGSWWIGGTRILKPHGHNLSTVQMSGTAHPERWFGGSAPENFFFAKIYSRELLCTAVIASNSQA</sequence>